<keyword evidence="8" id="KW-1185">Reference proteome</keyword>
<keyword evidence="3" id="KW-0805">Transcription regulation</keyword>
<organism evidence="7 8">
    <name type="scientific">Desulforapulum autotrophicum (strain ATCC 43914 / DSM 3382 / VKM B-1955 / HRM2)</name>
    <name type="common">Desulfobacterium autotrophicum</name>
    <dbReference type="NCBI Taxonomy" id="177437"/>
    <lineage>
        <taxon>Bacteria</taxon>
        <taxon>Pseudomonadati</taxon>
        <taxon>Thermodesulfobacteriota</taxon>
        <taxon>Desulfobacteria</taxon>
        <taxon>Desulfobacterales</taxon>
        <taxon>Desulfobacteraceae</taxon>
        <taxon>Desulforapulum</taxon>
    </lineage>
</organism>
<dbReference type="InterPro" id="IPR029016">
    <property type="entry name" value="GAF-like_dom_sf"/>
</dbReference>
<dbReference type="Gene3D" id="3.40.50.300">
    <property type="entry name" value="P-loop containing nucleotide triphosphate hydrolases"/>
    <property type="match status" value="1"/>
</dbReference>
<dbReference type="eggNOG" id="COG3829">
    <property type="taxonomic scope" value="Bacteria"/>
</dbReference>
<dbReference type="FunFam" id="3.40.50.300:FF:000006">
    <property type="entry name" value="DNA-binding transcriptional regulator NtrC"/>
    <property type="match status" value="1"/>
</dbReference>
<evidence type="ECO:0000313" key="8">
    <source>
        <dbReference type="Proteomes" id="UP000000442"/>
    </source>
</evidence>
<evidence type="ECO:0000256" key="1">
    <source>
        <dbReference type="ARBA" id="ARBA00022741"/>
    </source>
</evidence>
<dbReference type="SUPFAM" id="SSF52540">
    <property type="entry name" value="P-loop containing nucleoside triphosphate hydrolases"/>
    <property type="match status" value="1"/>
</dbReference>
<accession>C0QHU2</accession>
<dbReference type="Gene3D" id="3.30.450.40">
    <property type="match status" value="1"/>
</dbReference>
<dbReference type="GO" id="GO:0003677">
    <property type="term" value="F:DNA binding"/>
    <property type="evidence" value="ECO:0007669"/>
    <property type="project" value="UniProtKB-KW"/>
</dbReference>
<dbReference type="InterPro" id="IPR025944">
    <property type="entry name" value="Sigma_54_int_dom_CS"/>
</dbReference>
<dbReference type="Gene3D" id="1.10.8.60">
    <property type="match status" value="1"/>
</dbReference>
<dbReference type="InterPro" id="IPR002078">
    <property type="entry name" value="Sigma_54_int"/>
</dbReference>
<dbReference type="InterPro" id="IPR009057">
    <property type="entry name" value="Homeodomain-like_sf"/>
</dbReference>
<dbReference type="InterPro" id="IPR003593">
    <property type="entry name" value="AAA+_ATPase"/>
</dbReference>
<evidence type="ECO:0000256" key="4">
    <source>
        <dbReference type="ARBA" id="ARBA00023125"/>
    </source>
</evidence>
<dbReference type="InterPro" id="IPR025943">
    <property type="entry name" value="Sigma_54_int_dom_ATP-bd_2"/>
</dbReference>
<dbReference type="PANTHER" id="PTHR32071">
    <property type="entry name" value="TRANSCRIPTIONAL REGULATORY PROTEIN"/>
    <property type="match status" value="1"/>
</dbReference>
<dbReference type="RefSeq" id="WP_012662899.1">
    <property type="nucleotide sequence ID" value="NC_012108.1"/>
</dbReference>
<keyword evidence="1" id="KW-0547">Nucleotide-binding</keyword>
<dbReference type="KEGG" id="dat:HRM2_05360"/>
<dbReference type="PROSITE" id="PS00676">
    <property type="entry name" value="SIGMA54_INTERACT_2"/>
    <property type="match status" value="1"/>
</dbReference>
<evidence type="ECO:0000256" key="3">
    <source>
        <dbReference type="ARBA" id="ARBA00023015"/>
    </source>
</evidence>
<dbReference type="Gene3D" id="1.10.10.60">
    <property type="entry name" value="Homeodomain-like"/>
    <property type="match status" value="1"/>
</dbReference>
<dbReference type="EMBL" id="CP001087">
    <property type="protein sequence ID" value="ACN13650.1"/>
    <property type="molecule type" value="Genomic_DNA"/>
</dbReference>
<dbReference type="SMART" id="SM00382">
    <property type="entry name" value="AAA"/>
    <property type="match status" value="1"/>
</dbReference>
<dbReference type="InterPro" id="IPR027417">
    <property type="entry name" value="P-loop_NTPase"/>
</dbReference>
<evidence type="ECO:0000256" key="5">
    <source>
        <dbReference type="ARBA" id="ARBA00023163"/>
    </source>
</evidence>
<evidence type="ECO:0000256" key="2">
    <source>
        <dbReference type="ARBA" id="ARBA00022840"/>
    </source>
</evidence>
<dbReference type="OrthoDB" id="9763792at2"/>
<dbReference type="AlphaFoldDB" id="C0QHU2"/>
<keyword evidence="4" id="KW-0238">DNA-binding</keyword>
<feature type="domain" description="Sigma-54 factor interaction" evidence="6">
    <location>
        <begin position="187"/>
        <end position="416"/>
    </location>
</feature>
<sequence length="515" mass="57986">MEAASFDLFKSFAGELEPEILQEKFLKALLKLQNVHRGSIWIKRDNSYHCIEALGSEQERIKGVSISTRHSSIVGWVIENQQMAVSDPRNDDRHFKDLEENLRVKSSLILCFPLFLKDRSVYGAVQIIDTTPDKHLINLDKEYLEHLQNLVDIGSMALGNAVLYREKMEEAESLKTALKEYQEGAPIIGQSRVLAEVMALVKSYAASDFHVLITGESGTGKELVAEQLHHTGLRRGMPFLVQNCSSIPETLLESELFGYKKGAFSGAVRDKKGLFEAADGGTVFLDEIGDMPMNIQASILRVLQNNEVKPLGSTSVIHVDVRIISATHRDIKKMVAENTFRQDLFYRLAVLPIDLPPLRNRREDVPLLIKHFLAREAAKAKVPPKRVGAVAMRRLTAWSWPGNIRELENLIKYLTVVTDDDTIDPDAIPLNFDRGSANGRGDEFPVFPTSSPVDGAQTPGIDFGDYTWLEVERAYALYLLERNAWNVTWAARDSGLNRSTFASRMRRLGLKKKRR</sequence>
<name>C0QHU2_DESAH</name>
<dbReference type="Proteomes" id="UP000000442">
    <property type="component" value="Chromosome"/>
</dbReference>
<dbReference type="HOGENOM" id="CLU_000445_95_2_7"/>
<dbReference type="PROSITE" id="PS50045">
    <property type="entry name" value="SIGMA54_INTERACT_4"/>
    <property type="match status" value="1"/>
</dbReference>
<dbReference type="InterPro" id="IPR058031">
    <property type="entry name" value="AAA_lid_NorR"/>
</dbReference>
<keyword evidence="5" id="KW-0804">Transcription</keyword>
<dbReference type="CDD" id="cd00009">
    <property type="entry name" value="AAA"/>
    <property type="match status" value="1"/>
</dbReference>
<keyword evidence="2" id="KW-0067">ATP-binding</keyword>
<dbReference type="STRING" id="177437.HRM2_05360"/>
<dbReference type="PROSITE" id="PS00688">
    <property type="entry name" value="SIGMA54_INTERACT_3"/>
    <property type="match status" value="1"/>
</dbReference>
<dbReference type="Pfam" id="PF00158">
    <property type="entry name" value="Sigma54_activat"/>
    <property type="match status" value="1"/>
</dbReference>
<evidence type="ECO:0000259" key="6">
    <source>
        <dbReference type="PROSITE" id="PS50045"/>
    </source>
</evidence>
<dbReference type="SUPFAM" id="SSF55781">
    <property type="entry name" value="GAF domain-like"/>
    <property type="match status" value="1"/>
</dbReference>
<reference evidence="7 8" key="1">
    <citation type="journal article" date="2009" name="Environ. Microbiol.">
        <title>Genome sequence of Desulfobacterium autotrophicum HRM2, a marine sulfate reducer oxidizing organic carbon completely to carbon dioxide.</title>
        <authorList>
            <person name="Strittmatter A.W."/>
            <person name="Liesegang H."/>
            <person name="Rabus R."/>
            <person name="Decker I."/>
            <person name="Amann J."/>
            <person name="Andres S."/>
            <person name="Henne A."/>
            <person name="Fricke W.F."/>
            <person name="Martinez-Arias R."/>
            <person name="Bartels D."/>
            <person name="Goesmann A."/>
            <person name="Krause L."/>
            <person name="Puehler A."/>
            <person name="Klenk H.P."/>
            <person name="Richter M."/>
            <person name="Schuler M."/>
            <person name="Gloeckner F.O."/>
            <person name="Meyerdierks A."/>
            <person name="Gottschalk G."/>
            <person name="Amann R."/>
        </authorList>
    </citation>
    <scope>NUCLEOTIDE SEQUENCE [LARGE SCALE GENOMIC DNA]</scope>
    <source>
        <strain evidence="8">ATCC 43914 / DSM 3382 / HRM2</strain>
    </source>
</reference>
<dbReference type="GO" id="GO:0005524">
    <property type="term" value="F:ATP binding"/>
    <property type="evidence" value="ECO:0007669"/>
    <property type="project" value="UniProtKB-KW"/>
</dbReference>
<dbReference type="PROSITE" id="PS00675">
    <property type="entry name" value="SIGMA54_INTERACT_1"/>
    <property type="match status" value="1"/>
</dbReference>
<dbReference type="SUPFAM" id="SSF46689">
    <property type="entry name" value="Homeodomain-like"/>
    <property type="match status" value="1"/>
</dbReference>
<protein>
    <submittedName>
        <fullName evidence="7">NtrC1</fullName>
    </submittedName>
</protein>
<dbReference type="Pfam" id="PF25601">
    <property type="entry name" value="AAA_lid_14"/>
    <property type="match status" value="1"/>
</dbReference>
<dbReference type="GO" id="GO:0006355">
    <property type="term" value="P:regulation of DNA-templated transcription"/>
    <property type="evidence" value="ECO:0007669"/>
    <property type="project" value="InterPro"/>
</dbReference>
<evidence type="ECO:0000313" key="7">
    <source>
        <dbReference type="EMBL" id="ACN13650.1"/>
    </source>
</evidence>
<gene>
    <name evidence="7" type="primary">ntrC1</name>
    <name evidence="7" type="ordered locus">HRM2_05360</name>
</gene>
<dbReference type="InterPro" id="IPR025662">
    <property type="entry name" value="Sigma_54_int_dom_ATP-bd_1"/>
</dbReference>
<proteinExistence type="predicted"/>